<dbReference type="PANTHER" id="PTHR24201:SF15">
    <property type="entry name" value="ANKYRIN REPEAT DOMAIN-CONTAINING PROTEIN 66"/>
    <property type="match status" value="1"/>
</dbReference>
<dbReference type="PROSITE" id="PS50088">
    <property type="entry name" value="ANK_REPEAT"/>
    <property type="match status" value="3"/>
</dbReference>
<dbReference type="Proteomes" id="UP000007797">
    <property type="component" value="Unassembled WGS sequence"/>
</dbReference>
<evidence type="ECO:0000313" key="5">
    <source>
        <dbReference type="EMBL" id="EGG17549.1"/>
    </source>
</evidence>
<gene>
    <name evidence="5" type="ORF">DFA_08545</name>
</gene>
<evidence type="ECO:0000256" key="4">
    <source>
        <dbReference type="SAM" id="MobiDB-lite"/>
    </source>
</evidence>
<protein>
    <recommendedName>
        <fullName evidence="7">Ankyrin repeat-containing protein</fullName>
    </recommendedName>
</protein>
<keyword evidence="6" id="KW-1185">Reference proteome</keyword>
<dbReference type="RefSeq" id="XP_004356033.1">
    <property type="nucleotide sequence ID" value="XM_004355980.1"/>
</dbReference>
<evidence type="ECO:0008006" key="7">
    <source>
        <dbReference type="Google" id="ProtNLM"/>
    </source>
</evidence>
<proteinExistence type="predicted"/>
<dbReference type="SMART" id="SM00248">
    <property type="entry name" value="ANK"/>
    <property type="match status" value="5"/>
</dbReference>
<keyword evidence="1" id="KW-0677">Repeat</keyword>
<dbReference type="SUPFAM" id="SSF48403">
    <property type="entry name" value="Ankyrin repeat"/>
    <property type="match status" value="1"/>
</dbReference>
<dbReference type="InterPro" id="IPR050776">
    <property type="entry name" value="Ank_Repeat/CDKN_Inhibitor"/>
</dbReference>
<feature type="compositionally biased region" description="Low complexity" evidence="4">
    <location>
        <begin position="310"/>
        <end position="331"/>
    </location>
</feature>
<keyword evidence="2 3" id="KW-0040">ANK repeat</keyword>
<dbReference type="EMBL" id="GL883021">
    <property type="protein sequence ID" value="EGG17549.1"/>
    <property type="molecule type" value="Genomic_DNA"/>
</dbReference>
<dbReference type="STRING" id="1054147.F4Q2Y5"/>
<dbReference type="Gene3D" id="1.25.40.20">
    <property type="entry name" value="Ankyrin repeat-containing domain"/>
    <property type="match status" value="1"/>
</dbReference>
<feature type="compositionally biased region" description="Low complexity" evidence="4">
    <location>
        <begin position="756"/>
        <end position="779"/>
    </location>
</feature>
<sequence length="1345" mass="149273">MASVNIKAANLEKQFISNVGELFKYLDNLTLPSGHRVLSTGSSVLGDFDYKLEKGGTLKGNNNSGSSNKSSSFVKVESKSFKNTKDKNMVAASVFYLFQDQLSPCLNAINHCRTMRAMSLADIFRERMVKTKTLLTEAKAQHYLSLIQYYLRMVEGLMIEKQKVLVDTSHQMVAYLTNYTTDVDSCVVGLIPNDDLLNKLARDYEILKLTDKEKGSGKDNVHGGETAIEDSATFQATTISTTREQLLINIINWSALSDTAQIAKAVRRYASILRGVDKLKKGDLVVVRFHDYHNMSKSMKKTIIGFKSSMNSSTGSTSQAGSASGGPTSAGNVNGNTNTSADNLSSIANSVASTQGLYSSGVSSFAPSSYSSNASSTLFHHNQQHIIQPQPHQQQGVVVGTTTTPITPTHPPTTNTNNNTTHQWIQQVKTQKTSFSVPEYLEKKSFKPKAQFARYTGERGDYSLNLWFSAEESETVVVGIEDILPLNKQTLEALRDLRMIEKLIYQPTETFFSQVLEESKQQTINYLLSLGVDINLLLNTSSFTLFDLERLKITHSTLATLYNTPDHPFYKELEKEMTERIDAHVATVDQRFLFMPRYETTIADLRGCQHIALARSKVKQFLGDCELVLDQLKIQKRNLMNGTMKEEMTEWWLKRIDSRVSDFLSERGYNFVAVPENYIEQPPTNMKDVISNLILIQKILDPREHVIEIIQIQDDVESKLGDGQDDHTSDSNGGVDLATADTISNTSGGSRKNTLSRSSSICITNNNNSSGNSSTATTNEFDDVKPSPPTPKIGAYIRTSDSGNDQATIGNIRTSGGSIPVDASSYNKQQQQQIATTTTTTTAVVVTTTDLATGANTSASSEVGSFNDRPILTQSNKFLNSPLQLVRELKEEIYPVIGEFIKKARIVICEHFDIQPSEFHNTLCTKLLDEQKKQPAHLHDQQTIIWIEDMLSDLVYLQEMQRLEDAKNEKVLNIVPIGGLVMNTFARLENELNTVVELWDESTEGSSEDCYSDQGTTTEVLTLKVTQKKATPSLNESKSMLHVAVAADQIEKVEKILEIEWDTINNIDSNGWTPLHSAAYSGNADICKLLLQVPTIDVNIKNRDGASVLHYFVRHPYTEKRKEAVLMMLEKGLDINNGTRHGETPLHSAAFKGLNDVVALLLQNGANPNSLTQGGETPLHYAVTTGRANVVNTLLIHGALFNICSKRGTPLDLARHAKLSHIVSILENGPEIDNFSWRKNNRTQLLLNLQQQPSSNHILQENNNNNNNTNNNHNLNNTTNNNNNNNSFSSNNNSSRNLNNNNHHHNNNGNTSPNSQSPATNRLANTVFKRTCKIEIGSRGSPKEQ</sequence>
<name>F4Q2Y5_CACFS</name>
<dbReference type="PANTHER" id="PTHR24201">
    <property type="entry name" value="ANK_REP_REGION DOMAIN-CONTAINING PROTEIN"/>
    <property type="match status" value="1"/>
</dbReference>
<feature type="compositionally biased region" description="Basic and acidic residues" evidence="4">
    <location>
        <begin position="719"/>
        <end position="729"/>
    </location>
</feature>
<dbReference type="KEGG" id="dfa:DFA_08545"/>
<dbReference type="OMA" id="EWWLKRI"/>
<feature type="compositionally biased region" description="Low complexity" evidence="4">
    <location>
        <begin position="1262"/>
        <end position="1315"/>
    </location>
</feature>
<feature type="repeat" description="ANK" evidence="3">
    <location>
        <begin position="1141"/>
        <end position="1173"/>
    </location>
</feature>
<evidence type="ECO:0000256" key="2">
    <source>
        <dbReference type="ARBA" id="ARBA00023043"/>
    </source>
</evidence>
<evidence type="ECO:0000256" key="1">
    <source>
        <dbReference type="ARBA" id="ARBA00022737"/>
    </source>
</evidence>
<feature type="repeat" description="ANK" evidence="3">
    <location>
        <begin position="1174"/>
        <end position="1206"/>
    </location>
</feature>
<dbReference type="OrthoDB" id="19174at2759"/>
<dbReference type="GeneID" id="14868974"/>
<dbReference type="PROSITE" id="PS50297">
    <property type="entry name" value="ANK_REP_REGION"/>
    <property type="match status" value="3"/>
</dbReference>
<evidence type="ECO:0000256" key="3">
    <source>
        <dbReference type="PROSITE-ProRule" id="PRU00023"/>
    </source>
</evidence>
<feature type="region of interest" description="Disordered" evidence="4">
    <location>
        <begin position="719"/>
        <end position="791"/>
    </location>
</feature>
<dbReference type="Pfam" id="PF13857">
    <property type="entry name" value="Ank_5"/>
    <property type="match status" value="1"/>
</dbReference>
<feature type="region of interest" description="Disordered" evidence="4">
    <location>
        <begin position="1257"/>
        <end position="1320"/>
    </location>
</feature>
<organism evidence="5 6">
    <name type="scientific">Cavenderia fasciculata</name>
    <name type="common">Slime mold</name>
    <name type="synonym">Dictyostelium fasciculatum</name>
    <dbReference type="NCBI Taxonomy" id="261658"/>
    <lineage>
        <taxon>Eukaryota</taxon>
        <taxon>Amoebozoa</taxon>
        <taxon>Evosea</taxon>
        <taxon>Eumycetozoa</taxon>
        <taxon>Dictyostelia</taxon>
        <taxon>Acytosteliales</taxon>
        <taxon>Cavenderiaceae</taxon>
        <taxon>Cavenderia</taxon>
    </lineage>
</organism>
<reference evidence="6" key="1">
    <citation type="journal article" date="2011" name="Genome Res.">
        <title>Phylogeny-wide analysis of social amoeba genomes highlights ancient origins for complex intercellular communication.</title>
        <authorList>
            <person name="Heidel A.J."/>
            <person name="Lawal H.M."/>
            <person name="Felder M."/>
            <person name="Schilde C."/>
            <person name="Helps N.R."/>
            <person name="Tunggal B."/>
            <person name="Rivero F."/>
            <person name="John U."/>
            <person name="Schleicher M."/>
            <person name="Eichinger L."/>
            <person name="Platzer M."/>
            <person name="Noegel A.A."/>
            <person name="Schaap P."/>
            <person name="Gloeckner G."/>
        </authorList>
    </citation>
    <scope>NUCLEOTIDE SEQUENCE [LARGE SCALE GENOMIC DNA]</scope>
    <source>
        <strain evidence="6">SH3</strain>
    </source>
</reference>
<feature type="repeat" description="ANK" evidence="3">
    <location>
        <begin position="1070"/>
        <end position="1092"/>
    </location>
</feature>
<dbReference type="Pfam" id="PF12796">
    <property type="entry name" value="Ank_2"/>
    <property type="match status" value="1"/>
</dbReference>
<feature type="region of interest" description="Disordered" evidence="4">
    <location>
        <begin position="310"/>
        <end position="337"/>
    </location>
</feature>
<dbReference type="InterPro" id="IPR002110">
    <property type="entry name" value="Ankyrin_rpt"/>
</dbReference>
<accession>F4Q2Y5</accession>
<dbReference type="PRINTS" id="PR01415">
    <property type="entry name" value="ANKYRIN"/>
</dbReference>
<dbReference type="InterPro" id="IPR036770">
    <property type="entry name" value="Ankyrin_rpt-contain_sf"/>
</dbReference>
<evidence type="ECO:0000313" key="6">
    <source>
        <dbReference type="Proteomes" id="UP000007797"/>
    </source>
</evidence>
<feature type="compositionally biased region" description="Polar residues" evidence="4">
    <location>
        <begin position="741"/>
        <end position="755"/>
    </location>
</feature>